<accession>A0A810L835</accession>
<dbReference type="Proteomes" id="UP000680750">
    <property type="component" value="Chromosome"/>
</dbReference>
<dbReference type="AlphaFoldDB" id="A0A810L835"/>
<evidence type="ECO:0000313" key="4">
    <source>
        <dbReference type="Proteomes" id="UP000680750"/>
    </source>
</evidence>
<dbReference type="KEGG" id="aser:Asera_58280"/>
<feature type="domain" description="UspA" evidence="2">
    <location>
        <begin position="10"/>
        <end position="133"/>
    </location>
</feature>
<feature type="domain" description="UspA" evidence="2">
    <location>
        <begin position="145"/>
        <end position="280"/>
    </location>
</feature>
<dbReference type="SUPFAM" id="SSF52402">
    <property type="entry name" value="Adenine nucleotide alpha hydrolases-like"/>
    <property type="match status" value="2"/>
</dbReference>
<reference evidence="3" key="1">
    <citation type="submission" date="2020-08" db="EMBL/GenBank/DDBJ databases">
        <title>Whole genome shotgun sequence of Actinocatenispora sera NBRC 101916.</title>
        <authorList>
            <person name="Komaki H."/>
            <person name="Tamura T."/>
        </authorList>
    </citation>
    <scope>NUCLEOTIDE SEQUENCE</scope>
    <source>
        <strain evidence="3">NBRC 101916</strain>
    </source>
</reference>
<evidence type="ECO:0000256" key="1">
    <source>
        <dbReference type="ARBA" id="ARBA00008791"/>
    </source>
</evidence>
<dbReference type="Gene3D" id="3.40.50.620">
    <property type="entry name" value="HUPs"/>
    <property type="match status" value="2"/>
</dbReference>
<gene>
    <name evidence="3" type="ORF">Asera_58280</name>
</gene>
<evidence type="ECO:0000313" key="3">
    <source>
        <dbReference type="EMBL" id="BCJ31720.1"/>
    </source>
</evidence>
<dbReference type="Pfam" id="PF00582">
    <property type="entry name" value="Usp"/>
    <property type="match status" value="2"/>
</dbReference>
<dbReference type="InterPro" id="IPR006016">
    <property type="entry name" value="UspA"/>
</dbReference>
<dbReference type="InterPro" id="IPR014729">
    <property type="entry name" value="Rossmann-like_a/b/a_fold"/>
</dbReference>
<dbReference type="RefSeq" id="WP_030444001.1">
    <property type="nucleotide sequence ID" value="NZ_AP023354.1"/>
</dbReference>
<comment type="similarity">
    <text evidence="1">Belongs to the universal stress protein A family.</text>
</comment>
<evidence type="ECO:0000259" key="2">
    <source>
        <dbReference type="Pfam" id="PF00582"/>
    </source>
</evidence>
<dbReference type="PANTHER" id="PTHR46268">
    <property type="entry name" value="STRESS RESPONSE PROTEIN NHAX"/>
    <property type="match status" value="1"/>
</dbReference>
<name>A0A810L835_9ACTN</name>
<sequence>MYDSTVDNGTVVVGVDESPDSRTALCWAAQAAAADDRNLLICHVEQGFPGGDGEDAARLLTAALRSARRTLNADRVQVCLSRGDPALALARLAERARLLVLGGAPDPSRRGASQGGVALRTAITVRCPLVRVRADSGLPGPLRGQVVAAVDGSAAARSALEFAFAYADAHDLPLAAAHVTAESTDAYWFDERLLATHFATEPAALGFLEQETEPWRRRFPRVAVKLVVLGGSRLGALTMASQGARLLAIGRLERGPSRAPLGPIAYGLLRDAGCPVAVLPPTEAGRAVSVDTGVARGASDQPAAIVAAGS</sequence>
<dbReference type="EMBL" id="AP023354">
    <property type="protein sequence ID" value="BCJ31720.1"/>
    <property type="molecule type" value="Genomic_DNA"/>
</dbReference>
<proteinExistence type="inferred from homology"/>
<keyword evidence="4" id="KW-1185">Reference proteome</keyword>
<protein>
    <submittedName>
        <fullName evidence="3">Universal stress protein</fullName>
    </submittedName>
</protein>
<organism evidence="3 4">
    <name type="scientific">Actinocatenispora sera</name>
    <dbReference type="NCBI Taxonomy" id="390989"/>
    <lineage>
        <taxon>Bacteria</taxon>
        <taxon>Bacillati</taxon>
        <taxon>Actinomycetota</taxon>
        <taxon>Actinomycetes</taxon>
        <taxon>Micromonosporales</taxon>
        <taxon>Micromonosporaceae</taxon>
        <taxon>Actinocatenispora</taxon>
    </lineage>
</organism>
<dbReference type="PANTHER" id="PTHR46268:SF6">
    <property type="entry name" value="UNIVERSAL STRESS PROTEIN UP12"/>
    <property type="match status" value="1"/>
</dbReference>